<proteinExistence type="predicted"/>
<dbReference type="AlphaFoldDB" id="A0A2S2QBB0"/>
<dbReference type="OrthoDB" id="6615090at2759"/>
<evidence type="ECO:0008006" key="2">
    <source>
        <dbReference type="Google" id="ProtNLM"/>
    </source>
</evidence>
<dbReference type="PRINTS" id="PR01345">
    <property type="entry name" value="CERVTRCPTASE"/>
</dbReference>
<evidence type="ECO:0000313" key="1">
    <source>
        <dbReference type="EMBL" id="MBY75024.1"/>
    </source>
</evidence>
<sequence>MNVFKCKVITFTKKRLFLLNKYFFKGIELDRVNLVKDLGVYLDSSLSFNDHYIHIQNRASSMLGFIMRSCNNFDNPIALKSLYCAFVRSILDYNSIIWSPYTSGPIHSIEAIQNRFLRIISNKCNIQRSPHTSYEPLLSYLNIDILQVRRVKHYICLIYKLLNGFVNCPDLLSNISFSVPGHSTRQTDTFYVPF</sequence>
<gene>
    <name evidence="1" type="ORF">g.139519</name>
</gene>
<dbReference type="EMBL" id="GGMS01005821">
    <property type="protein sequence ID" value="MBY75024.1"/>
    <property type="molecule type" value="Transcribed_RNA"/>
</dbReference>
<reference evidence="1" key="1">
    <citation type="submission" date="2018-04" db="EMBL/GenBank/DDBJ databases">
        <title>Transcriptome assembly of Sipha flava.</title>
        <authorList>
            <person name="Scully E.D."/>
            <person name="Geib S.M."/>
            <person name="Palmer N.A."/>
            <person name="Koch K."/>
            <person name="Bradshaw J."/>
            <person name="Heng-Moss T."/>
            <person name="Sarath G."/>
        </authorList>
    </citation>
    <scope>NUCLEOTIDE SEQUENCE</scope>
</reference>
<name>A0A2S2QBB0_9HEMI</name>
<organism evidence="1">
    <name type="scientific">Sipha flava</name>
    <name type="common">yellow sugarcane aphid</name>
    <dbReference type="NCBI Taxonomy" id="143950"/>
    <lineage>
        <taxon>Eukaryota</taxon>
        <taxon>Metazoa</taxon>
        <taxon>Ecdysozoa</taxon>
        <taxon>Arthropoda</taxon>
        <taxon>Hexapoda</taxon>
        <taxon>Insecta</taxon>
        <taxon>Pterygota</taxon>
        <taxon>Neoptera</taxon>
        <taxon>Paraneoptera</taxon>
        <taxon>Hemiptera</taxon>
        <taxon>Sternorrhyncha</taxon>
        <taxon>Aphidomorpha</taxon>
        <taxon>Aphidoidea</taxon>
        <taxon>Aphididae</taxon>
        <taxon>Sipha</taxon>
    </lineage>
</organism>
<accession>A0A2S2QBB0</accession>
<protein>
    <recommendedName>
        <fullName evidence="2">RNA-directed DNA polymerase</fullName>
    </recommendedName>
</protein>
<dbReference type="PANTHER" id="PTHR33332">
    <property type="entry name" value="REVERSE TRANSCRIPTASE DOMAIN-CONTAINING PROTEIN"/>
    <property type="match status" value="1"/>
</dbReference>